<evidence type="ECO:0000256" key="1">
    <source>
        <dbReference type="SAM" id="MobiDB-lite"/>
    </source>
</evidence>
<dbReference type="EMBL" id="LR134473">
    <property type="protein sequence ID" value="VEI03410.1"/>
    <property type="molecule type" value="Genomic_DNA"/>
</dbReference>
<evidence type="ECO:0000313" key="5">
    <source>
        <dbReference type="Proteomes" id="UP000277858"/>
    </source>
</evidence>
<feature type="compositionally biased region" description="Gly residues" evidence="1">
    <location>
        <begin position="195"/>
        <end position="204"/>
    </location>
</feature>
<evidence type="ECO:0000313" key="4">
    <source>
        <dbReference type="EMBL" id="VEI03410.1"/>
    </source>
</evidence>
<keyword evidence="2" id="KW-1133">Transmembrane helix</keyword>
<evidence type="ECO:0000256" key="2">
    <source>
        <dbReference type="SAM" id="Phobius"/>
    </source>
</evidence>
<dbReference type="STRING" id="1122997.GCA_000425285_02578"/>
<feature type="region of interest" description="Disordered" evidence="1">
    <location>
        <begin position="341"/>
        <end position="360"/>
    </location>
</feature>
<keyword evidence="2" id="KW-0812">Transmembrane</keyword>
<protein>
    <submittedName>
        <fullName evidence="4">Uncharacterized protein</fullName>
    </submittedName>
</protein>
<gene>
    <name evidence="4" type="ORF">NCTC13652_01613</name>
</gene>
<sequence length="360" mass="35073">MTTSRLHREATGTALAVATGLALFSLPAVPAQAMSVHDGWCVKDTGLAVVVDFSHTKASLWPNSRGYVVKCIVNPRITSGARAAALNLTGIPHVTQSDGEVVSILGLTKNEQVWGWTHGTNKSGKLAWMATNDAQPSPQVNGFEYWLAASSQYGLNSFPAVQPQFASAGGNNNGDGGGDGSLNPGAPKQTYNPGSGAGGGGKGNGNKTTNGGAARGPGGNGGSGNGGSNGSGTGGRSGTSGGSGTGSNNGGGAGNQQSTTAAAKAQASAKAKSPSAKPSGSASPTPGASDNASAAASPVYAAESPKGSASQAGSSSDSKNWMWAGIGLAAVIVAAAVTAGIQGLTTGKKKDGPTPPSAKR</sequence>
<feature type="compositionally biased region" description="Gly residues" evidence="1">
    <location>
        <begin position="171"/>
        <end position="180"/>
    </location>
</feature>
<organism evidence="4 5">
    <name type="scientific">Acidipropionibacterium jensenii</name>
    <dbReference type="NCBI Taxonomy" id="1749"/>
    <lineage>
        <taxon>Bacteria</taxon>
        <taxon>Bacillati</taxon>
        <taxon>Actinomycetota</taxon>
        <taxon>Actinomycetes</taxon>
        <taxon>Propionibacteriales</taxon>
        <taxon>Propionibacteriaceae</taxon>
        <taxon>Acidipropionibacterium</taxon>
    </lineage>
</organism>
<feature type="chain" id="PRO_5018720438" evidence="3">
    <location>
        <begin position="34"/>
        <end position="360"/>
    </location>
</feature>
<name>A0A3S4YXF8_9ACTN</name>
<feature type="compositionally biased region" description="Gly residues" evidence="1">
    <location>
        <begin position="213"/>
        <end position="254"/>
    </location>
</feature>
<feature type="signal peptide" evidence="3">
    <location>
        <begin position="1"/>
        <end position="33"/>
    </location>
</feature>
<feature type="compositionally biased region" description="Low complexity" evidence="1">
    <location>
        <begin position="255"/>
        <end position="319"/>
    </location>
</feature>
<feature type="transmembrane region" description="Helical" evidence="2">
    <location>
        <begin position="321"/>
        <end position="341"/>
    </location>
</feature>
<dbReference type="Proteomes" id="UP000277858">
    <property type="component" value="Chromosome"/>
</dbReference>
<dbReference type="AlphaFoldDB" id="A0A3S4YXF8"/>
<keyword evidence="2" id="KW-0472">Membrane</keyword>
<dbReference type="RefSeq" id="WP_126412720.1">
    <property type="nucleotide sequence ID" value="NZ_LR134473.1"/>
</dbReference>
<evidence type="ECO:0000256" key="3">
    <source>
        <dbReference type="SAM" id="SignalP"/>
    </source>
</evidence>
<accession>A0A3S4YXF8</accession>
<keyword evidence="3" id="KW-0732">Signal</keyword>
<keyword evidence="5" id="KW-1185">Reference proteome</keyword>
<proteinExistence type="predicted"/>
<reference evidence="4 5" key="1">
    <citation type="submission" date="2018-12" db="EMBL/GenBank/DDBJ databases">
        <authorList>
            <consortium name="Pathogen Informatics"/>
        </authorList>
    </citation>
    <scope>NUCLEOTIDE SEQUENCE [LARGE SCALE GENOMIC DNA]</scope>
    <source>
        <strain evidence="4 5">NCTC13652</strain>
    </source>
</reference>
<feature type="region of interest" description="Disordered" evidence="1">
    <location>
        <begin position="166"/>
        <end position="319"/>
    </location>
</feature>